<accession>A0A4R4S939</accession>
<evidence type="ECO:0000313" key="3">
    <source>
        <dbReference type="Proteomes" id="UP000295345"/>
    </source>
</evidence>
<keyword evidence="3" id="KW-1185">Reference proteome</keyword>
<feature type="region of interest" description="Disordered" evidence="1">
    <location>
        <begin position="122"/>
        <end position="157"/>
    </location>
</feature>
<gene>
    <name evidence="2" type="ORF">E1283_36865</name>
</gene>
<feature type="non-terminal residue" evidence="2">
    <location>
        <position position="157"/>
    </location>
</feature>
<name>A0A4R4S939_9ACTN</name>
<evidence type="ECO:0000313" key="2">
    <source>
        <dbReference type="EMBL" id="TDC59036.1"/>
    </source>
</evidence>
<organism evidence="2 3">
    <name type="scientific">Streptomyces hainanensis</name>
    <dbReference type="NCBI Taxonomy" id="402648"/>
    <lineage>
        <taxon>Bacteria</taxon>
        <taxon>Bacillati</taxon>
        <taxon>Actinomycetota</taxon>
        <taxon>Actinomycetes</taxon>
        <taxon>Kitasatosporales</taxon>
        <taxon>Streptomycetaceae</taxon>
        <taxon>Streptomyces</taxon>
    </lineage>
</organism>
<dbReference type="RefSeq" id="WP_425086288.1">
    <property type="nucleotide sequence ID" value="NZ_SMKI01000936.1"/>
</dbReference>
<reference evidence="2 3" key="1">
    <citation type="submission" date="2019-03" db="EMBL/GenBank/DDBJ databases">
        <title>Draft genome sequences of novel Actinobacteria.</title>
        <authorList>
            <person name="Sahin N."/>
            <person name="Ay H."/>
            <person name="Saygin H."/>
        </authorList>
    </citation>
    <scope>NUCLEOTIDE SEQUENCE [LARGE SCALE GENOMIC DNA]</scope>
    <source>
        <strain evidence="2 3">DSM 41900</strain>
    </source>
</reference>
<dbReference type="Proteomes" id="UP000295345">
    <property type="component" value="Unassembled WGS sequence"/>
</dbReference>
<evidence type="ECO:0000256" key="1">
    <source>
        <dbReference type="SAM" id="MobiDB-lite"/>
    </source>
</evidence>
<dbReference type="AlphaFoldDB" id="A0A4R4S939"/>
<dbReference type="EMBL" id="SMKI01000936">
    <property type="protein sequence ID" value="TDC59036.1"/>
    <property type="molecule type" value="Genomic_DNA"/>
</dbReference>
<proteinExistence type="predicted"/>
<sequence length="157" mass="16542">MPRKNERLLSAATVPVGRLRAAAGRLGCSVLDVHLAALSRAAERFDATGWTAEGRRARGFGLPVALGHDPGQPYLGNRFTMALIPVPWQEPDLGRRAQLIARHTTRLKPRSARWAQSATIGRLGPRGVGAAGPEGADPGAARQLAPLVPGARPRVGG</sequence>
<comment type="caution">
    <text evidence="2">The sequence shown here is derived from an EMBL/GenBank/DDBJ whole genome shotgun (WGS) entry which is preliminary data.</text>
</comment>
<protein>
    <submittedName>
        <fullName evidence="2">Uncharacterized protein</fullName>
    </submittedName>
</protein>